<keyword evidence="2" id="KW-1185">Reference proteome</keyword>
<sequence>MDPIDRLRDEIARTGLLTAPQADDGFVFGSARMRAVGTDVNVNVDPELGDRSDMDTGALLAAVERVLAVTDSRWGRIVDSIAGEIEEAVGEQRVIEATDLRDDLTLTSMAVYHDAVLLSFAAPKQFPDSWIRAQLDEDLEVDGVMVDEKDDDAEVVEFASLDDLLDHVSSADDH</sequence>
<evidence type="ECO:0000313" key="2">
    <source>
        <dbReference type="Proteomes" id="UP000286208"/>
    </source>
</evidence>
<gene>
    <name evidence="1" type="ORF">EGT67_19325</name>
</gene>
<accession>A0A438BAN3</accession>
<evidence type="ECO:0000313" key="1">
    <source>
        <dbReference type="EMBL" id="RVW08076.1"/>
    </source>
</evidence>
<proteinExistence type="predicted"/>
<name>A0A438BAN3_9NOCA</name>
<organism evidence="1 2">
    <name type="scientific">Prescottella agglutinans</name>
    <dbReference type="NCBI Taxonomy" id="1644129"/>
    <lineage>
        <taxon>Bacteria</taxon>
        <taxon>Bacillati</taxon>
        <taxon>Actinomycetota</taxon>
        <taxon>Actinomycetes</taxon>
        <taxon>Mycobacteriales</taxon>
        <taxon>Nocardiaceae</taxon>
        <taxon>Prescottella</taxon>
    </lineage>
</organism>
<comment type="caution">
    <text evidence="1">The sequence shown here is derived from an EMBL/GenBank/DDBJ whole genome shotgun (WGS) entry which is preliminary data.</text>
</comment>
<dbReference type="RefSeq" id="WP_127917707.1">
    <property type="nucleotide sequence ID" value="NZ_RKLP01000010.1"/>
</dbReference>
<protein>
    <submittedName>
        <fullName evidence="1">Cytochrome C5</fullName>
    </submittedName>
</protein>
<dbReference type="AlphaFoldDB" id="A0A438BAN3"/>
<reference evidence="1 2" key="1">
    <citation type="submission" date="2018-11" db="EMBL/GenBank/DDBJ databases">
        <title>Rhodococcus spongicola sp. nov. and Rhodococcus xishaensis sp. nov. from marine sponges.</title>
        <authorList>
            <person name="Li L."/>
            <person name="Lin H.W."/>
        </authorList>
    </citation>
    <scope>NUCLEOTIDE SEQUENCE [LARGE SCALE GENOMIC DNA]</scope>
    <source>
        <strain evidence="1 2">CCTCC AB2014297</strain>
    </source>
</reference>
<dbReference type="OrthoDB" id="8859145at2"/>
<dbReference type="EMBL" id="RKLP01000010">
    <property type="protein sequence ID" value="RVW08076.1"/>
    <property type="molecule type" value="Genomic_DNA"/>
</dbReference>
<dbReference type="Proteomes" id="UP000286208">
    <property type="component" value="Unassembled WGS sequence"/>
</dbReference>